<evidence type="ECO:0000313" key="7">
    <source>
        <dbReference type="Proteomes" id="UP000199529"/>
    </source>
</evidence>
<proteinExistence type="predicted"/>
<dbReference type="SUPFAM" id="SSF46689">
    <property type="entry name" value="Homeodomain-like"/>
    <property type="match status" value="1"/>
</dbReference>
<dbReference type="EMBL" id="FNOK01000010">
    <property type="protein sequence ID" value="SDX36015.1"/>
    <property type="molecule type" value="Genomic_DNA"/>
</dbReference>
<dbReference type="PRINTS" id="PR00032">
    <property type="entry name" value="HTHARAC"/>
</dbReference>
<evidence type="ECO:0000313" key="6">
    <source>
        <dbReference type="EMBL" id="SDX36015.1"/>
    </source>
</evidence>
<dbReference type="PANTHER" id="PTHR46796:SF13">
    <property type="entry name" value="HTH-TYPE TRANSCRIPTIONAL ACTIVATOR RHAS"/>
    <property type="match status" value="1"/>
</dbReference>
<dbReference type="AlphaFoldDB" id="A0A1H3B2H6"/>
<accession>A0A1H3B2H6</accession>
<dbReference type="Pfam" id="PF12833">
    <property type="entry name" value="HTH_18"/>
    <property type="match status" value="1"/>
</dbReference>
<dbReference type="Gene3D" id="1.10.10.60">
    <property type="entry name" value="Homeodomain-like"/>
    <property type="match status" value="1"/>
</dbReference>
<evidence type="ECO:0000256" key="2">
    <source>
        <dbReference type="ARBA" id="ARBA00023125"/>
    </source>
</evidence>
<keyword evidence="3" id="KW-0804">Transcription</keyword>
<dbReference type="InterPro" id="IPR018060">
    <property type="entry name" value="HTH_AraC"/>
</dbReference>
<feature type="compositionally biased region" description="Basic and acidic residues" evidence="4">
    <location>
        <begin position="49"/>
        <end position="65"/>
    </location>
</feature>
<dbReference type="PANTHER" id="PTHR46796">
    <property type="entry name" value="HTH-TYPE TRANSCRIPTIONAL ACTIVATOR RHAS-RELATED"/>
    <property type="match status" value="1"/>
</dbReference>
<keyword evidence="7" id="KW-1185">Reference proteome</keyword>
<dbReference type="InterPro" id="IPR050204">
    <property type="entry name" value="AraC_XylS_family_regulators"/>
</dbReference>
<name>A0A1H3B2H6_9PSEU</name>
<dbReference type="InterPro" id="IPR020449">
    <property type="entry name" value="Tscrpt_reg_AraC-type_HTH"/>
</dbReference>
<feature type="domain" description="HTH araC/xylS-type" evidence="5">
    <location>
        <begin position="1"/>
        <end position="48"/>
    </location>
</feature>
<dbReference type="GO" id="GO:0003700">
    <property type="term" value="F:DNA-binding transcription factor activity"/>
    <property type="evidence" value="ECO:0007669"/>
    <property type="project" value="InterPro"/>
</dbReference>
<reference evidence="7" key="1">
    <citation type="submission" date="2016-10" db="EMBL/GenBank/DDBJ databases">
        <authorList>
            <person name="Varghese N."/>
            <person name="Submissions S."/>
        </authorList>
    </citation>
    <scope>NUCLEOTIDE SEQUENCE [LARGE SCALE GENOMIC DNA]</scope>
    <source>
        <strain evidence="7">CGMCC 4.3530</strain>
    </source>
</reference>
<evidence type="ECO:0000256" key="4">
    <source>
        <dbReference type="SAM" id="MobiDB-lite"/>
    </source>
</evidence>
<keyword evidence="1" id="KW-0805">Transcription regulation</keyword>
<evidence type="ECO:0000256" key="1">
    <source>
        <dbReference type="ARBA" id="ARBA00023015"/>
    </source>
</evidence>
<keyword evidence="2" id="KW-0238">DNA-binding</keyword>
<organism evidence="6 7">
    <name type="scientific">Saccharopolyspora shandongensis</name>
    <dbReference type="NCBI Taxonomy" id="418495"/>
    <lineage>
        <taxon>Bacteria</taxon>
        <taxon>Bacillati</taxon>
        <taxon>Actinomycetota</taxon>
        <taxon>Actinomycetes</taxon>
        <taxon>Pseudonocardiales</taxon>
        <taxon>Pseudonocardiaceae</taxon>
        <taxon>Saccharopolyspora</taxon>
    </lineage>
</organism>
<dbReference type="Proteomes" id="UP000199529">
    <property type="component" value="Unassembled WGS sequence"/>
</dbReference>
<gene>
    <name evidence="6" type="ORF">SAMN05216215_101038</name>
</gene>
<dbReference type="GO" id="GO:0043565">
    <property type="term" value="F:sequence-specific DNA binding"/>
    <property type="evidence" value="ECO:0007669"/>
    <property type="project" value="InterPro"/>
</dbReference>
<protein>
    <submittedName>
        <fullName evidence="6">Helix-turn-helix domain-containing protein</fullName>
    </submittedName>
</protein>
<dbReference type="STRING" id="418495.SAMN05216215_101038"/>
<feature type="region of interest" description="Disordered" evidence="4">
    <location>
        <begin position="39"/>
        <end position="65"/>
    </location>
</feature>
<evidence type="ECO:0000259" key="5">
    <source>
        <dbReference type="PROSITE" id="PS01124"/>
    </source>
</evidence>
<sequence>MELAARRLRESDDPLTAIAKRIGYTSEFAFSRAFSRTFGIPPSHYRTASRQDRRHNQESNSPTHD</sequence>
<dbReference type="InterPro" id="IPR009057">
    <property type="entry name" value="Homeodomain-like_sf"/>
</dbReference>
<evidence type="ECO:0000256" key="3">
    <source>
        <dbReference type="ARBA" id="ARBA00023163"/>
    </source>
</evidence>
<dbReference type="PROSITE" id="PS01124">
    <property type="entry name" value="HTH_ARAC_FAMILY_2"/>
    <property type="match status" value="1"/>
</dbReference>